<name>X0YHE4_9ZZZZ</name>
<gene>
    <name evidence="1" type="ORF">S01H1_80478</name>
</gene>
<protein>
    <submittedName>
        <fullName evidence="1">Uncharacterized protein</fullName>
    </submittedName>
</protein>
<dbReference type="EMBL" id="BARS01054351">
    <property type="protein sequence ID" value="GAG48003.1"/>
    <property type="molecule type" value="Genomic_DNA"/>
</dbReference>
<organism evidence="1">
    <name type="scientific">marine sediment metagenome</name>
    <dbReference type="NCBI Taxonomy" id="412755"/>
    <lineage>
        <taxon>unclassified sequences</taxon>
        <taxon>metagenomes</taxon>
        <taxon>ecological metagenomes</taxon>
    </lineage>
</organism>
<sequence>QVENWFLCIGENTFEPPSFESTPSMFYVKHENVIVAGHVEFYGFGKVQKCMTVGGDKYRLTEIPKKIYEAIFDVMMSDGENHLAPYAGEAGLQIIEPDSKIPKFRITAYWEPPGDYVKQLMEKRHFMLEQEFELIRPYLKKVYDDYGVKMPNYIDGKPLIQVSGKVH</sequence>
<reference evidence="1" key="1">
    <citation type="journal article" date="2014" name="Front. Microbiol.">
        <title>High frequency of phylogenetically diverse reductive dehalogenase-homologous genes in deep subseafloor sedimentary metagenomes.</title>
        <authorList>
            <person name="Kawai M."/>
            <person name="Futagami T."/>
            <person name="Toyoda A."/>
            <person name="Takaki Y."/>
            <person name="Nishi S."/>
            <person name="Hori S."/>
            <person name="Arai W."/>
            <person name="Tsubouchi T."/>
            <person name="Morono Y."/>
            <person name="Uchiyama I."/>
            <person name="Ito T."/>
            <person name="Fujiyama A."/>
            <person name="Inagaki F."/>
            <person name="Takami H."/>
        </authorList>
    </citation>
    <scope>NUCLEOTIDE SEQUENCE</scope>
    <source>
        <strain evidence="1">Expedition CK06-06</strain>
    </source>
</reference>
<proteinExistence type="predicted"/>
<evidence type="ECO:0000313" key="1">
    <source>
        <dbReference type="EMBL" id="GAG48003.1"/>
    </source>
</evidence>
<feature type="non-terminal residue" evidence="1">
    <location>
        <position position="1"/>
    </location>
</feature>
<comment type="caution">
    <text evidence="1">The sequence shown here is derived from an EMBL/GenBank/DDBJ whole genome shotgun (WGS) entry which is preliminary data.</text>
</comment>
<accession>X0YHE4</accession>
<dbReference type="AlphaFoldDB" id="X0YHE4"/>